<evidence type="ECO:0000256" key="6">
    <source>
        <dbReference type="SAM" id="SignalP"/>
    </source>
</evidence>
<dbReference type="Gene3D" id="3.40.190.10">
    <property type="entry name" value="Periplasmic binding protein-like II"/>
    <property type="match status" value="1"/>
</dbReference>
<feature type="signal peptide" evidence="6">
    <location>
        <begin position="1"/>
        <end position="23"/>
    </location>
</feature>
<keyword evidence="8" id="KW-1185">Reference proteome</keyword>
<dbReference type="Pfam" id="PF01547">
    <property type="entry name" value="SBP_bac_1"/>
    <property type="match status" value="1"/>
</dbReference>
<accession>A0A3B0CIV9</accession>
<evidence type="ECO:0000256" key="3">
    <source>
        <dbReference type="ARBA" id="ARBA00023136"/>
    </source>
</evidence>
<evidence type="ECO:0000313" key="7">
    <source>
        <dbReference type="EMBL" id="RKN83916.1"/>
    </source>
</evidence>
<dbReference type="InterPro" id="IPR006059">
    <property type="entry name" value="SBP"/>
</dbReference>
<evidence type="ECO:0000256" key="5">
    <source>
        <dbReference type="ARBA" id="ARBA00023288"/>
    </source>
</evidence>
<dbReference type="InterPro" id="IPR050490">
    <property type="entry name" value="Bact_solute-bd_prot1"/>
</dbReference>
<sequence length="444" mass="49220">MGGNAMKVKAGLVALTFSVLVTACGGGQGGGSASGSTDTKKEEKPKDPYTMVIFTAGVSEKEFNDRFSETLKTKFPHVTIEYIMSGKGQTIADLVAANKIPDIIRTDVPTLQTGYMDYKIHYDMSELVKKYKYDTNRFTKVFLDEIIDAGGTGALYGLPVPPYFPQATYYNKDLFDKFGVAYPKNGMTWDELYELAKKMTRTDGGTVYRGFSANPTNTLRDNVLSLPILDPKGTGLADSAKWSTLYQNLLRFYQIPNNTIEANPSLEDKAFNKGNVGLMTNQHNIYLVIPPEVNWDLVSYPKFKDGPDLMPQRGPAYWSITNTSKHKDEAFEMIMAMLSDESQLADSKRGIPTTLNNPEIAKVLGQSDPIYSKKNMNAINYYKPANYTPKRKMGEVTVPGATQQGLIGNTFVEVAQGKKDINTALREIDEKLKAALEEEKAKAK</sequence>
<comment type="caution">
    <text evidence="7">The sequence shown here is derived from an EMBL/GenBank/DDBJ whole genome shotgun (WGS) entry which is preliminary data.</text>
</comment>
<keyword evidence="3" id="KW-0472">Membrane</keyword>
<dbReference type="EMBL" id="RBAH01000010">
    <property type="protein sequence ID" value="RKN83916.1"/>
    <property type="molecule type" value="Genomic_DNA"/>
</dbReference>
<organism evidence="7 8">
    <name type="scientific">Paenibacillus ginsengarvi</name>
    <dbReference type="NCBI Taxonomy" id="400777"/>
    <lineage>
        <taxon>Bacteria</taxon>
        <taxon>Bacillati</taxon>
        <taxon>Bacillota</taxon>
        <taxon>Bacilli</taxon>
        <taxon>Bacillales</taxon>
        <taxon>Paenibacillaceae</taxon>
        <taxon>Paenibacillus</taxon>
    </lineage>
</organism>
<evidence type="ECO:0000256" key="4">
    <source>
        <dbReference type="ARBA" id="ARBA00023139"/>
    </source>
</evidence>
<proteinExistence type="predicted"/>
<keyword evidence="4" id="KW-0564">Palmitate</keyword>
<dbReference type="PANTHER" id="PTHR43649">
    <property type="entry name" value="ARABINOSE-BINDING PROTEIN-RELATED"/>
    <property type="match status" value="1"/>
</dbReference>
<name>A0A3B0CIV9_9BACL</name>
<feature type="chain" id="PRO_5038574891" evidence="6">
    <location>
        <begin position="24"/>
        <end position="444"/>
    </location>
</feature>
<keyword evidence="2 6" id="KW-0732">Signal</keyword>
<gene>
    <name evidence="7" type="ORF">D7M11_15135</name>
</gene>
<evidence type="ECO:0000256" key="1">
    <source>
        <dbReference type="ARBA" id="ARBA00022475"/>
    </source>
</evidence>
<evidence type="ECO:0000313" key="8">
    <source>
        <dbReference type="Proteomes" id="UP000282311"/>
    </source>
</evidence>
<dbReference type="PANTHER" id="PTHR43649:SF33">
    <property type="entry name" value="POLYGALACTURONAN_RHAMNOGALACTURONAN-BINDING PROTEIN YTCQ"/>
    <property type="match status" value="1"/>
</dbReference>
<keyword evidence="5" id="KW-0449">Lipoprotein</keyword>
<protein>
    <submittedName>
        <fullName evidence="7">Extracellular solute-binding protein</fullName>
    </submittedName>
</protein>
<dbReference type="PROSITE" id="PS51257">
    <property type="entry name" value="PROKAR_LIPOPROTEIN"/>
    <property type="match status" value="1"/>
</dbReference>
<keyword evidence="1" id="KW-1003">Cell membrane</keyword>
<reference evidence="7 8" key="1">
    <citation type="journal article" date="2007" name="Int. J. Syst. Evol. Microbiol.">
        <title>Paenibacillus ginsengarvi sp. nov., isolated from soil from ginseng cultivation.</title>
        <authorList>
            <person name="Yoon M.H."/>
            <person name="Ten L.N."/>
            <person name="Im W.T."/>
        </authorList>
    </citation>
    <scope>NUCLEOTIDE SEQUENCE [LARGE SCALE GENOMIC DNA]</scope>
    <source>
        <strain evidence="7 8">KCTC 13059</strain>
    </source>
</reference>
<dbReference type="AlphaFoldDB" id="A0A3B0CIV9"/>
<dbReference type="SUPFAM" id="SSF53850">
    <property type="entry name" value="Periplasmic binding protein-like II"/>
    <property type="match status" value="1"/>
</dbReference>
<dbReference type="Proteomes" id="UP000282311">
    <property type="component" value="Unassembled WGS sequence"/>
</dbReference>
<evidence type="ECO:0000256" key="2">
    <source>
        <dbReference type="ARBA" id="ARBA00022729"/>
    </source>
</evidence>